<dbReference type="EMBL" id="CP023344">
    <property type="protein sequence ID" value="ATC65148.1"/>
    <property type="molecule type" value="Genomic_DNA"/>
</dbReference>
<reference evidence="2 3" key="1">
    <citation type="submission" date="2017-09" db="EMBL/GenBank/DDBJ databases">
        <title>Complete genome sequence of Verrucomicrobial strain HZ-65, isolated from freshwater.</title>
        <authorList>
            <person name="Choi A."/>
        </authorList>
    </citation>
    <scope>NUCLEOTIDE SEQUENCE [LARGE SCALE GENOMIC DNA]</scope>
    <source>
        <strain evidence="2 3">HZ-65</strain>
    </source>
</reference>
<dbReference type="RefSeq" id="WP_096056779.1">
    <property type="nucleotide sequence ID" value="NZ_CP023344.1"/>
</dbReference>
<keyword evidence="3" id="KW-1185">Reference proteome</keyword>
<dbReference type="OrthoDB" id="194973at2"/>
<organism evidence="2 3">
    <name type="scientific">Nibricoccus aquaticus</name>
    <dbReference type="NCBI Taxonomy" id="2576891"/>
    <lineage>
        <taxon>Bacteria</taxon>
        <taxon>Pseudomonadati</taxon>
        <taxon>Verrucomicrobiota</taxon>
        <taxon>Opitutia</taxon>
        <taxon>Opitutales</taxon>
        <taxon>Opitutaceae</taxon>
        <taxon>Nibricoccus</taxon>
    </lineage>
</organism>
<evidence type="ECO:0000313" key="3">
    <source>
        <dbReference type="Proteomes" id="UP000217265"/>
    </source>
</evidence>
<gene>
    <name evidence="2" type="ORF">CMV30_14960</name>
</gene>
<feature type="domain" description="YdhG-like" evidence="1">
    <location>
        <begin position="20"/>
        <end position="114"/>
    </location>
</feature>
<dbReference type="SUPFAM" id="SSF159888">
    <property type="entry name" value="YdhG-like"/>
    <property type="match status" value="1"/>
</dbReference>
<dbReference type="AlphaFoldDB" id="A0A290QII9"/>
<proteinExistence type="predicted"/>
<accession>A0A290QII9</accession>
<name>A0A290QII9_9BACT</name>
<dbReference type="Gene3D" id="3.90.1150.200">
    <property type="match status" value="1"/>
</dbReference>
<dbReference type="KEGG" id="vbh:CMV30_14960"/>
<dbReference type="InterPro" id="IPR014922">
    <property type="entry name" value="YdhG-like"/>
</dbReference>
<dbReference type="Pfam" id="PF08818">
    <property type="entry name" value="DUF1801"/>
    <property type="match status" value="1"/>
</dbReference>
<dbReference type="Pfam" id="PF13376">
    <property type="entry name" value="OmdA"/>
    <property type="match status" value="1"/>
</dbReference>
<evidence type="ECO:0000313" key="2">
    <source>
        <dbReference type="EMBL" id="ATC65148.1"/>
    </source>
</evidence>
<evidence type="ECO:0000259" key="1">
    <source>
        <dbReference type="Pfam" id="PF08818"/>
    </source>
</evidence>
<sequence length="206" mass="22924">MPTKDPRVDAYIAEAEPFARPVLKHLRKLIHQGCPDAVETIKWSCPFFDYHGLLCGFAAFKAHASLFFWRDIDVSQWLEKTNTAGAGMGQFGKITSLADLPKDSVLLTCVRAAVEQRDAPASAKKRAPKPGKELPVPADLKKALAANAKAAATFKAFAPSHRRAYLDWIADAKQPATREKRIATTIEWLAEGKPHNWKYREQTAKK</sequence>
<dbReference type="Proteomes" id="UP000217265">
    <property type="component" value="Chromosome"/>
</dbReference>
<protein>
    <recommendedName>
        <fullName evidence="1">YdhG-like domain-containing protein</fullName>
    </recommendedName>
</protein>